<dbReference type="GO" id="GO:0072344">
    <property type="term" value="P:rescue of stalled ribosome"/>
    <property type="evidence" value="ECO:0007669"/>
    <property type="project" value="UniProtKB-UniRule"/>
</dbReference>
<evidence type="ECO:0000256" key="4">
    <source>
        <dbReference type="ARBA" id="ARBA00022917"/>
    </source>
</evidence>
<dbReference type="EMBL" id="MCIB01000001">
    <property type="protein sequence ID" value="RKD34353.1"/>
    <property type="molecule type" value="Genomic_DNA"/>
</dbReference>
<reference evidence="7 8" key="1">
    <citation type="submission" date="2016-08" db="EMBL/GenBank/DDBJ databases">
        <title>Novel Firmicutes and Novel Genomes.</title>
        <authorList>
            <person name="Poppleton D.I."/>
            <person name="Gribaldo S."/>
        </authorList>
    </citation>
    <scope>NUCLEOTIDE SEQUENCE [LARGE SCALE GENOMIC DNA]</scope>
    <source>
        <strain evidence="7 8">CTT3</strain>
    </source>
</reference>
<dbReference type="Pfam" id="PF05833">
    <property type="entry name" value="NFACT_N"/>
    <property type="match status" value="1"/>
</dbReference>
<keyword evidence="2 5" id="KW-0699">rRNA-binding</keyword>
<dbReference type="RefSeq" id="WP_120166153.1">
    <property type="nucleotide sequence ID" value="NZ_MCIB01000001.1"/>
</dbReference>
<dbReference type="GO" id="GO:0019843">
    <property type="term" value="F:rRNA binding"/>
    <property type="evidence" value="ECO:0007669"/>
    <property type="project" value="UniProtKB-UniRule"/>
</dbReference>
<evidence type="ECO:0000256" key="2">
    <source>
        <dbReference type="ARBA" id="ARBA00022730"/>
    </source>
</evidence>
<sequence length="591" mass="68389">MALDGIVINSLVNEFKSKMLNGKIDKVYQPEREEIVINIRKKGQKLKLFISAASNNPRIHLTELTKSNPLNPPMFCMLLRKHLQGGKIIDIKQPSFERIIKIEVENLDELGEISVKEIVIEIMGRHSNIILVDKKSGKIIDAIKRITPDISSVRQVLPGLKYSYPPSQNKKNPLKIDKNIFFKELDSANDGTVIYKFLYRSFTGISPLVGREICYKAGIDESKQLALLNNEEKEKLYQEFNKVISDVKNNFYNPCVIFDEENQKLIAFSAIDIKQYNNFKKEYIHSISKVLEKFYYTRDKLDRLKQKSIELKKLVNTKLDRSLKKLAKQKEELLNAEKREKYKIYGDLIMANLYHINKGDSNVEVQNFYSEKGEKIKINLDPRLTPAENAQKYYKRYNKLKNAHVEVSKQITNTKDEIDYLENILVSIENCSDPSEIDEIREELIKEGYIKSKLRNRKKKKEAPSNPYHFISSDGYDIYVGKNNKQNDYLTLKFANKEDIWLHTKEIPGSHVIVKSKGEEVPENTLKEAALLAAFYSKGKMSSNVPVDYTERKNVRKPNGAKPGMVIYDNNNTIYITPKKTEVNKIKKVED</sequence>
<evidence type="ECO:0000313" key="8">
    <source>
        <dbReference type="Proteomes" id="UP000284177"/>
    </source>
</evidence>
<keyword evidence="3 5" id="KW-0694">RNA-binding</keyword>
<gene>
    <name evidence="5" type="primary">rqcH</name>
    <name evidence="7" type="ORF">BET03_00530</name>
</gene>
<dbReference type="Proteomes" id="UP000284177">
    <property type="component" value="Unassembled WGS sequence"/>
</dbReference>
<feature type="domain" description="NFACT RNA-binding" evidence="6">
    <location>
        <begin position="468"/>
        <end position="564"/>
    </location>
</feature>
<dbReference type="Gene3D" id="2.30.310.10">
    <property type="entry name" value="ibrinogen binding protein from staphylococcus aureus domain"/>
    <property type="match status" value="1"/>
</dbReference>
<organism evidence="7 8">
    <name type="scientific">Thermohalobacter berrensis</name>
    <dbReference type="NCBI Taxonomy" id="99594"/>
    <lineage>
        <taxon>Bacteria</taxon>
        <taxon>Bacillati</taxon>
        <taxon>Bacillota</taxon>
        <taxon>Tissierellia</taxon>
        <taxon>Tissierellales</taxon>
        <taxon>Thermohalobacteraceae</taxon>
        <taxon>Thermohalobacter</taxon>
    </lineage>
</organism>
<dbReference type="InterPro" id="IPR010979">
    <property type="entry name" value="Ribosomal_uS13-like_H2TH"/>
</dbReference>
<evidence type="ECO:0000256" key="3">
    <source>
        <dbReference type="ARBA" id="ARBA00022884"/>
    </source>
</evidence>
<dbReference type="GO" id="GO:1990112">
    <property type="term" value="C:RQC complex"/>
    <property type="evidence" value="ECO:0007669"/>
    <property type="project" value="TreeGrafter"/>
</dbReference>
<dbReference type="InterPro" id="IPR008532">
    <property type="entry name" value="NFACT_RNA-bd"/>
</dbReference>
<dbReference type="AlphaFoldDB" id="A0A419TA57"/>
<proteinExistence type="inferred from homology"/>
<comment type="caution">
    <text evidence="7">The sequence shown here is derived from an EMBL/GenBank/DDBJ whole genome shotgun (WGS) entry which is preliminary data.</text>
</comment>
<dbReference type="InterPro" id="IPR051608">
    <property type="entry name" value="RQC_Subunit_NEMF"/>
</dbReference>
<name>A0A419TA57_9FIRM</name>
<evidence type="ECO:0000259" key="6">
    <source>
        <dbReference type="Pfam" id="PF05670"/>
    </source>
</evidence>
<dbReference type="PANTHER" id="PTHR15239">
    <property type="entry name" value="NUCLEAR EXPORT MEDIATOR FACTOR NEMF"/>
    <property type="match status" value="1"/>
</dbReference>
<dbReference type="Pfam" id="PF05670">
    <property type="entry name" value="NFACT-R_1"/>
    <property type="match status" value="1"/>
</dbReference>
<comment type="subunit">
    <text evidence="5">Associates with stalled 50S ribosomal subunits. Binds to RqcP.</text>
</comment>
<evidence type="ECO:0000256" key="5">
    <source>
        <dbReference type="HAMAP-Rule" id="MF_00844"/>
    </source>
</evidence>
<dbReference type="GO" id="GO:0043023">
    <property type="term" value="F:ribosomal large subunit binding"/>
    <property type="evidence" value="ECO:0007669"/>
    <property type="project" value="UniProtKB-UniRule"/>
</dbReference>
<accession>A0A419TA57</accession>
<dbReference type="PANTHER" id="PTHR15239:SF6">
    <property type="entry name" value="RIBOSOME QUALITY CONTROL COMPLEX SUBUNIT NEMF"/>
    <property type="match status" value="1"/>
</dbReference>
<dbReference type="OrthoDB" id="9766163at2"/>
<keyword evidence="8" id="KW-1185">Reference proteome</keyword>
<dbReference type="HAMAP" id="MF_00844_B">
    <property type="entry name" value="RqcH_B"/>
    <property type="match status" value="1"/>
</dbReference>
<dbReference type="SUPFAM" id="SSF46946">
    <property type="entry name" value="S13-like H2TH domain"/>
    <property type="match status" value="1"/>
</dbReference>
<keyword evidence="1 5" id="KW-0820">tRNA-binding</keyword>
<keyword evidence="4 5" id="KW-0648">Protein biosynthesis</keyword>
<comment type="function">
    <text evidence="5">Key component of the ribosome quality control system (RQC), a ribosome-associated complex that mediates the extraction of incompletely synthesized nascent chains from stalled ribosomes and their subsequent degradation. RqcH recruits Ala-charged tRNA, and with RqcP directs the elongation of stalled nascent chains on 50S ribosomal subunits, leading to non-templated C-terminal alanine extensions (Ala tail). The Ala tail promotes nascent chain degradation. May add between 1 and at least 8 Ala residues. Binds to stalled 50S ribosomal subunits.</text>
</comment>
<dbReference type="InterPro" id="IPR043682">
    <property type="entry name" value="RqcH_bacterial"/>
</dbReference>
<comment type="similarity">
    <text evidence="5">Belongs to the NEMF family.</text>
</comment>
<evidence type="ECO:0000313" key="7">
    <source>
        <dbReference type="EMBL" id="RKD34353.1"/>
    </source>
</evidence>
<dbReference type="Gene3D" id="1.10.8.50">
    <property type="match status" value="1"/>
</dbReference>
<dbReference type="FunFam" id="2.30.310.10:FF:000004">
    <property type="entry name" value="Fibronectin-binding protein A"/>
    <property type="match status" value="1"/>
</dbReference>
<evidence type="ECO:0000256" key="1">
    <source>
        <dbReference type="ARBA" id="ARBA00022555"/>
    </source>
</evidence>
<dbReference type="GO" id="GO:0000049">
    <property type="term" value="F:tRNA binding"/>
    <property type="evidence" value="ECO:0007669"/>
    <property type="project" value="UniProtKB-UniRule"/>
</dbReference>
<protein>
    <recommendedName>
        <fullName evidence="5">Rqc2 homolog RqcH</fullName>
        <shortName evidence="5">RqcH</shortName>
    </recommendedName>
</protein>